<reference evidence="1" key="1">
    <citation type="submission" date="2014-09" db="EMBL/GenBank/DDBJ databases">
        <authorList>
            <person name="Magalhaes I.L.F."/>
            <person name="Oliveira U."/>
            <person name="Santos F.R."/>
            <person name="Vidigal T.H.D.A."/>
            <person name="Brescovit A.D."/>
            <person name="Santos A.J."/>
        </authorList>
    </citation>
    <scope>NUCLEOTIDE SEQUENCE</scope>
    <source>
        <tissue evidence="1">Shoot tissue taken approximately 20 cm above the soil surface</tissue>
    </source>
</reference>
<dbReference type="AlphaFoldDB" id="A0A0A9DZV4"/>
<proteinExistence type="predicted"/>
<reference evidence="1" key="2">
    <citation type="journal article" date="2015" name="Data Brief">
        <title>Shoot transcriptome of the giant reed, Arundo donax.</title>
        <authorList>
            <person name="Barrero R.A."/>
            <person name="Guerrero F.D."/>
            <person name="Moolhuijzen P."/>
            <person name="Goolsby J.A."/>
            <person name="Tidwell J."/>
            <person name="Bellgard S.E."/>
            <person name="Bellgard M.I."/>
        </authorList>
    </citation>
    <scope>NUCLEOTIDE SEQUENCE</scope>
    <source>
        <tissue evidence="1">Shoot tissue taken approximately 20 cm above the soil surface</tissue>
    </source>
</reference>
<protein>
    <submittedName>
        <fullName evidence="1">Uncharacterized protein</fullName>
    </submittedName>
</protein>
<dbReference type="EMBL" id="GBRH01205647">
    <property type="protein sequence ID" value="JAD92248.1"/>
    <property type="molecule type" value="Transcribed_RNA"/>
</dbReference>
<sequence length="21" mass="2541">MLKIIMLLLKKIEDCSMRFKS</sequence>
<evidence type="ECO:0000313" key="1">
    <source>
        <dbReference type="EMBL" id="JAD92248.1"/>
    </source>
</evidence>
<accession>A0A0A9DZV4</accession>
<organism evidence="1">
    <name type="scientific">Arundo donax</name>
    <name type="common">Giant reed</name>
    <name type="synonym">Donax arundinaceus</name>
    <dbReference type="NCBI Taxonomy" id="35708"/>
    <lineage>
        <taxon>Eukaryota</taxon>
        <taxon>Viridiplantae</taxon>
        <taxon>Streptophyta</taxon>
        <taxon>Embryophyta</taxon>
        <taxon>Tracheophyta</taxon>
        <taxon>Spermatophyta</taxon>
        <taxon>Magnoliopsida</taxon>
        <taxon>Liliopsida</taxon>
        <taxon>Poales</taxon>
        <taxon>Poaceae</taxon>
        <taxon>PACMAD clade</taxon>
        <taxon>Arundinoideae</taxon>
        <taxon>Arundineae</taxon>
        <taxon>Arundo</taxon>
    </lineage>
</organism>
<name>A0A0A9DZV4_ARUDO</name>